<reference evidence="1 2" key="1">
    <citation type="submission" date="2014-12" db="EMBL/GenBank/DDBJ databases">
        <title>16Stimator: statistical estimation of ribosomal gene copy numbers from draft genome assemblies.</title>
        <authorList>
            <person name="Perisin M.A."/>
            <person name="Vetter M."/>
            <person name="Gilbert J.A."/>
            <person name="Bergelson J."/>
        </authorList>
    </citation>
    <scope>NUCLEOTIDE SEQUENCE [LARGE SCALE GENOMIC DNA]</scope>
    <source>
        <strain evidence="1 2">MEJ076</strain>
    </source>
</reference>
<dbReference type="AlphaFoldDB" id="A0A0D0KTM4"/>
<proteinExistence type="predicted"/>
<gene>
    <name evidence="1" type="ORF">RU07_17500</name>
</gene>
<dbReference type="Proteomes" id="UP000035017">
    <property type="component" value="Unassembled WGS sequence"/>
</dbReference>
<sequence length="62" mass="6426">MQAHDGALLQFILDEVIGQQAMAKATLDRADGAGAVSPSVPKRTKIVASWGINGHSVGDGMH</sequence>
<accession>A0A0D0KTM4</accession>
<evidence type="ECO:0000313" key="2">
    <source>
        <dbReference type="Proteomes" id="UP000035017"/>
    </source>
</evidence>
<evidence type="ECO:0000313" key="1">
    <source>
        <dbReference type="EMBL" id="KIQ00351.1"/>
    </source>
</evidence>
<protein>
    <submittedName>
        <fullName evidence="1">Uncharacterized protein</fullName>
    </submittedName>
</protein>
<name>A0A0D0KTM4_AGRTU</name>
<organism evidence="1 2">
    <name type="scientific">Agrobacterium tumefaciens</name>
    <dbReference type="NCBI Taxonomy" id="358"/>
    <lineage>
        <taxon>Bacteria</taxon>
        <taxon>Pseudomonadati</taxon>
        <taxon>Pseudomonadota</taxon>
        <taxon>Alphaproteobacteria</taxon>
        <taxon>Hyphomicrobiales</taxon>
        <taxon>Rhizobiaceae</taxon>
        <taxon>Rhizobium/Agrobacterium group</taxon>
        <taxon>Agrobacterium</taxon>
        <taxon>Agrobacterium tumefaciens complex</taxon>
    </lineage>
</organism>
<comment type="caution">
    <text evidence="1">The sequence shown here is derived from an EMBL/GenBank/DDBJ whole genome shotgun (WGS) entry which is preliminary data.</text>
</comment>
<dbReference type="EMBL" id="JXQV01000021">
    <property type="protein sequence ID" value="KIQ00351.1"/>
    <property type="molecule type" value="Genomic_DNA"/>
</dbReference>